<name>A0ABY4Y705_9GAMM</name>
<evidence type="ECO:0000256" key="3">
    <source>
        <dbReference type="ARBA" id="ARBA00022833"/>
    </source>
</evidence>
<keyword evidence="7" id="KW-1185">Reference proteome</keyword>
<dbReference type="InterPro" id="IPR011032">
    <property type="entry name" value="GroES-like_sf"/>
</dbReference>
<evidence type="ECO:0000256" key="2">
    <source>
        <dbReference type="ARBA" id="ARBA00022723"/>
    </source>
</evidence>
<dbReference type="PANTHER" id="PTHR42940:SF7">
    <property type="entry name" value="ALCOHOL DEHYDROGENASE-LIKE N-TERMINAL DOMAIN-CONTAINING PROTEIN"/>
    <property type="match status" value="1"/>
</dbReference>
<dbReference type="Gene3D" id="3.90.180.10">
    <property type="entry name" value="Medium-chain alcohol dehydrogenases, catalytic domain"/>
    <property type="match status" value="1"/>
</dbReference>
<comment type="cofactor">
    <cofactor evidence="1">
        <name>Zn(2+)</name>
        <dbReference type="ChEBI" id="CHEBI:29105"/>
    </cofactor>
</comment>
<dbReference type="EMBL" id="CP071527">
    <property type="protein sequence ID" value="USQ13324.1"/>
    <property type="molecule type" value="Genomic_DNA"/>
</dbReference>
<evidence type="ECO:0000259" key="5">
    <source>
        <dbReference type="Pfam" id="PF08240"/>
    </source>
</evidence>
<dbReference type="PROSITE" id="PS00059">
    <property type="entry name" value="ADH_ZINC"/>
    <property type="match status" value="1"/>
</dbReference>
<dbReference type="Proteomes" id="UP001057474">
    <property type="component" value="Chromosome"/>
</dbReference>
<dbReference type="SUPFAM" id="SSF50129">
    <property type="entry name" value="GroES-like"/>
    <property type="match status" value="1"/>
</dbReference>
<evidence type="ECO:0000256" key="4">
    <source>
        <dbReference type="ARBA" id="ARBA00023002"/>
    </source>
</evidence>
<feature type="domain" description="Alcohol dehydrogenase-like N-terminal" evidence="5">
    <location>
        <begin position="26"/>
        <end position="72"/>
    </location>
</feature>
<reference evidence="6" key="1">
    <citation type="submission" date="2021-03" db="EMBL/GenBank/DDBJ databases">
        <title>Legionella lytica PCM 2298.</title>
        <authorList>
            <person name="Koper P."/>
        </authorList>
    </citation>
    <scope>NUCLEOTIDE SEQUENCE</scope>
    <source>
        <strain evidence="6">PCM 2298</strain>
    </source>
</reference>
<dbReference type="Pfam" id="PF08240">
    <property type="entry name" value="ADH_N"/>
    <property type="match status" value="1"/>
</dbReference>
<evidence type="ECO:0000313" key="7">
    <source>
        <dbReference type="Proteomes" id="UP001057474"/>
    </source>
</evidence>
<dbReference type="PANTHER" id="PTHR42940">
    <property type="entry name" value="ALCOHOL DEHYDROGENASE 1-RELATED"/>
    <property type="match status" value="1"/>
</dbReference>
<organism evidence="6 7">
    <name type="scientific">Legionella lytica</name>
    <dbReference type="NCBI Taxonomy" id="96232"/>
    <lineage>
        <taxon>Bacteria</taxon>
        <taxon>Pseudomonadati</taxon>
        <taxon>Pseudomonadota</taxon>
        <taxon>Gammaproteobacteria</taxon>
        <taxon>Legionellales</taxon>
        <taxon>Legionellaceae</taxon>
        <taxon>Legionella</taxon>
    </lineage>
</organism>
<gene>
    <name evidence="6" type="ORF">J2N86_11605</name>
</gene>
<keyword evidence="3" id="KW-0862">Zinc</keyword>
<keyword evidence="2" id="KW-0479">Metal-binding</keyword>
<accession>A0ABY4Y705</accession>
<proteinExistence type="predicted"/>
<keyword evidence="4" id="KW-0560">Oxidoreductase</keyword>
<dbReference type="InterPro" id="IPR013154">
    <property type="entry name" value="ADH-like_N"/>
</dbReference>
<protein>
    <submittedName>
        <fullName evidence="6">Alcohol dehydrogenase catalytic domain-containing protein</fullName>
    </submittedName>
</protein>
<evidence type="ECO:0000313" key="6">
    <source>
        <dbReference type="EMBL" id="USQ13324.1"/>
    </source>
</evidence>
<evidence type="ECO:0000256" key="1">
    <source>
        <dbReference type="ARBA" id="ARBA00001947"/>
    </source>
</evidence>
<dbReference type="RefSeq" id="WP_252579625.1">
    <property type="nucleotide sequence ID" value="NZ_CP071527.1"/>
</dbReference>
<sequence length="77" mass="8267">MKTYKAVEITTPGQLNIVARPVREPGPGQVRVRVEAAGLCHTDVPGHEIAGWIDALGEGVTTWKVGLRVGVGFYLLN</sequence>
<dbReference type="InterPro" id="IPR002328">
    <property type="entry name" value="ADH_Zn_CS"/>
</dbReference>